<reference evidence="1" key="1">
    <citation type="submission" date="2022-03" db="EMBL/GenBank/DDBJ databases">
        <title>Genomic analyses of argali, domestic sheep and their hybrids provide insights into chromosomal evolution, heterosis and genetic basis of agronomic traits.</title>
        <authorList>
            <person name="Li M."/>
        </authorList>
    </citation>
    <scope>NUCLEOTIDE SEQUENCE</scope>
    <source>
        <strain evidence="1">F1 hybrid</strain>
    </source>
</reference>
<dbReference type="Proteomes" id="UP001057279">
    <property type="component" value="Linkage Group LG19"/>
</dbReference>
<proteinExistence type="predicted"/>
<name>A0ACB9UCV0_9CETA</name>
<evidence type="ECO:0000313" key="1">
    <source>
        <dbReference type="EMBL" id="KAI4564737.1"/>
    </source>
</evidence>
<evidence type="ECO:0000313" key="2">
    <source>
        <dbReference type="Proteomes" id="UP001057279"/>
    </source>
</evidence>
<dbReference type="EMBL" id="CM043044">
    <property type="protein sequence ID" value="KAI4564737.1"/>
    <property type="molecule type" value="Genomic_DNA"/>
</dbReference>
<protein>
    <submittedName>
        <fullName evidence="1">Uncharacterized protein</fullName>
    </submittedName>
</protein>
<comment type="caution">
    <text evidence="1">The sequence shown here is derived from an EMBL/GenBank/DDBJ whole genome shotgun (WGS) entry which is preliminary data.</text>
</comment>
<keyword evidence="2" id="KW-1185">Reference proteome</keyword>
<gene>
    <name evidence="1" type="ORF">MJG53_015749</name>
</gene>
<sequence length="261" mass="28713">MKETSRQDRRHSSSGSSPRPSDGSPASALTCLSRLSLTATLSGKSSVSDGAHESILILRVSALPLVGGRWFLFGRSVGRSSLTAVQLLPVEDSEDISGAAAGETESPSVSVCYGCGQADKEAARPCNAPGRCKLRRKRCILPIFLRPDQKPEGNKYRLNELACETRDEKHRSTLFLLSICTDEQNGSDENSEKAVKLREFHLVFDAAILLRYLTVRSFIRSTINNNHMSENNDLGMQVDLATLTFCFFDMTMPIKLQNPTQ</sequence>
<organism evidence="1 2">
    <name type="scientific">Ovis ammon polii x Ovis aries</name>
    <dbReference type="NCBI Taxonomy" id="2918886"/>
    <lineage>
        <taxon>Eukaryota</taxon>
        <taxon>Metazoa</taxon>
        <taxon>Chordata</taxon>
        <taxon>Craniata</taxon>
        <taxon>Vertebrata</taxon>
        <taxon>Euteleostomi</taxon>
        <taxon>Mammalia</taxon>
        <taxon>Eutheria</taxon>
        <taxon>Laurasiatheria</taxon>
        <taxon>Artiodactyla</taxon>
        <taxon>Ruminantia</taxon>
        <taxon>Pecora</taxon>
        <taxon>Bovidae</taxon>
        <taxon>Caprinae</taxon>
        <taxon>Ovis</taxon>
    </lineage>
</organism>
<accession>A0ACB9UCV0</accession>